<dbReference type="Pfam" id="PF00026">
    <property type="entry name" value="Asp"/>
    <property type="match status" value="1"/>
</dbReference>
<sequence length="90" mass="10232">MRLFYCLVLIITKICLTECKLIVDCGTSNILGPPTLIASINQEIVASRSCLSLWKMPVITFMINALKSGKDWEKEVYTTVFLDDTNNENW</sequence>
<dbReference type="InterPro" id="IPR033121">
    <property type="entry name" value="PEPTIDASE_A1"/>
</dbReference>
<accession>A0ABQ7AY77</accession>
<feature type="signal peptide" evidence="1">
    <location>
        <begin position="1"/>
        <end position="19"/>
    </location>
</feature>
<feature type="domain" description="Peptidase A1" evidence="2">
    <location>
        <begin position="14"/>
        <end position="65"/>
    </location>
</feature>
<feature type="chain" id="PRO_5045246206" description="Peptidase A1 domain-containing protein" evidence="1">
    <location>
        <begin position="20"/>
        <end position="90"/>
    </location>
</feature>
<dbReference type="Proteomes" id="UP000266723">
    <property type="component" value="Unassembled WGS sequence"/>
</dbReference>
<protein>
    <recommendedName>
        <fullName evidence="2">Peptidase A1 domain-containing protein</fullName>
    </recommendedName>
</protein>
<keyword evidence="4" id="KW-1185">Reference proteome</keyword>
<dbReference type="EMBL" id="QGKV02001556">
    <property type="protein sequence ID" value="KAF3519036.1"/>
    <property type="molecule type" value="Genomic_DNA"/>
</dbReference>
<dbReference type="InterPro" id="IPR021109">
    <property type="entry name" value="Peptidase_aspartic_dom_sf"/>
</dbReference>
<comment type="caution">
    <text evidence="3">The sequence shown here is derived from an EMBL/GenBank/DDBJ whole genome shotgun (WGS) entry which is preliminary data.</text>
</comment>
<evidence type="ECO:0000313" key="3">
    <source>
        <dbReference type="EMBL" id="KAF3519036.1"/>
    </source>
</evidence>
<reference evidence="3 4" key="1">
    <citation type="journal article" date="2020" name="BMC Genomics">
        <title>Intraspecific diversification of the crop wild relative Brassica cretica Lam. using demographic model selection.</title>
        <authorList>
            <person name="Kioukis A."/>
            <person name="Michalopoulou V.A."/>
            <person name="Briers L."/>
            <person name="Pirintsos S."/>
            <person name="Studholme D.J."/>
            <person name="Pavlidis P."/>
            <person name="Sarris P.F."/>
        </authorList>
    </citation>
    <scope>NUCLEOTIDE SEQUENCE [LARGE SCALE GENOMIC DNA]</scope>
    <source>
        <strain evidence="4">cv. PFS-1207/04</strain>
    </source>
</reference>
<proteinExistence type="predicted"/>
<keyword evidence="1" id="KW-0732">Signal</keyword>
<evidence type="ECO:0000313" key="4">
    <source>
        <dbReference type="Proteomes" id="UP000266723"/>
    </source>
</evidence>
<name>A0ABQ7AY77_BRACR</name>
<evidence type="ECO:0000256" key="1">
    <source>
        <dbReference type="SAM" id="SignalP"/>
    </source>
</evidence>
<dbReference type="Gene3D" id="2.40.70.10">
    <property type="entry name" value="Acid Proteases"/>
    <property type="match status" value="1"/>
</dbReference>
<organism evidence="3 4">
    <name type="scientific">Brassica cretica</name>
    <name type="common">Mustard</name>
    <dbReference type="NCBI Taxonomy" id="69181"/>
    <lineage>
        <taxon>Eukaryota</taxon>
        <taxon>Viridiplantae</taxon>
        <taxon>Streptophyta</taxon>
        <taxon>Embryophyta</taxon>
        <taxon>Tracheophyta</taxon>
        <taxon>Spermatophyta</taxon>
        <taxon>Magnoliopsida</taxon>
        <taxon>eudicotyledons</taxon>
        <taxon>Gunneridae</taxon>
        <taxon>Pentapetalae</taxon>
        <taxon>rosids</taxon>
        <taxon>malvids</taxon>
        <taxon>Brassicales</taxon>
        <taxon>Brassicaceae</taxon>
        <taxon>Brassiceae</taxon>
        <taxon>Brassica</taxon>
    </lineage>
</organism>
<dbReference type="SUPFAM" id="SSF50630">
    <property type="entry name" value="Acid proteases"/>
    <property type="match status" value="1"/>
</dbReference>
<evidence type="ECO:0000259" key="2">
    <source>
        <dbReference type="Pfam" id="PF00026"/>
    </source>
</evidence>
<gene>
    <name evidence="3" type="ORF">DY000_02059517</name>
</gene>